<evidence type="ECO:0000313" key="2">
    <source>
        <dbReference type="Proteomes" id="UP000287876"/>
    </source>
</evidence>
<reference evidence="1 2" key="1">
    <citation type="submission" date="2018-12" db="EMBL/GenBank/DDBJ databases">
        <authorList>
            <person name="Betsko A.J."/>
            <person name="Stoner T.H."/>
            <person name="Garlena R.A."/>
            <person name="Russell D.A."/>
            <person name="Pope W.H."/>
            <person name="Jacobs-Sera D."/>
            <person name="Hatfull G.F."/>
        </authorList>
    </citation>
    <scope>NUCLEOTIDE SEQUENCE [LARGE SCALE GENOMIC DNA]</scope>
</reference>
<dbReference type="EMBL" id="MK279849">
    <property type="protein sequence ID" value="AZS07432.1"/>
    <property type="molecule type" value="Genomic_DNA"/>
</dbReference>
<protein>
    <submittedName>
        <fullName evidence="1">Uncharacterized protein</fullName>
    </submittedName>
</protein>
<accession>A0A3S9UAX5</accession>
<evidence type="ECO:0000313" key="1">
    <source>
        <dbReference type="EMBL" id="AZS07432.1"/>
    </source>
</evidence>
<proteinExistence type="predicted"/>
<dbReference type="Proteomes" id="UP000287876">
    <property type="component" value="Segment"/>
</dbReference>
<name>A0A3S9UAX5_9CAUD</name>
<gene>
    <name evidence="1" type="primary">93</name>
    <name evidence="1" type="ORF">PBI_DUKE13_93</name>
</gene>
<sequence length="39" mass="4318">MVKTLLHCGEMLQHPQFNCSADFVGKTPVQVLVPCLTTM</sequence>
<organism evidence="1 2">
    <name type="scientific">Mycobacterium phage Duke13</name>
    <dbReference type="NCBI Taxonomy" id="2499038"/>
    <lineage>
        <taxon>Viruses</taxon>
        <taxon>Duplodnaviria</taxon>
        <taxon>Heunggongvirae</taxon>
        <taxon>Uroviricota</taxon>
        <taxon>Caudoviricetes</taxon>
        <taxon>Omegavirus</taxon>
        <taxon>Omegavirus baka</taxon>
    </lineage>
</organism>